<proteinExistence type="predicted"/>
<dbReference type="EMBL" id="LR796885">
    <property type="protein sequence ID" value="CAB4172479.1"/>
    <property type="molecule type" value="Genomic_DNA"/>
</dbReference>
<reference evidence="1" key="1">
    <citation type="submission" date="2020-05" db="EMBL/GenBank/DDBJ databases">
        <authorList>
            <person name="Chiriac C."/>
            <person name="Salcher M."/>
            <person name="Ghai R."/>
            <person name="Kavagutti S V."/>
        </authorList>
    </citation>
    <scope>NUCLEOTIDE SEQUENCE</scope>
</reference>
<organism evidence="1">
    <name type="scientific">uncultured Caudovirales phage</name>
    <dbReference type="NCBI Taxonomy" id="2100421"/>
    <lineage>
        <taxon>Viruses</taxon>
        <taxon>Duplodnaviria</taxon>
        <taxon>Heunggongvirae</taxon>
        <taxon>Uroviricota</taxon>
        <taxon>Caudoviricetes</taxon>
        <taxon>Peduoviridae</taxon>
        <taxon>Maltschvirus</taxon>
        <taxon>Maltschvirus maltsch</taxon>
    </lineage>
</organism>
<gene>
    <name evidence="1" type="ORF">UFOVP935_27</name>
</gene>
<protein>
    <submittedName>
        <fullName evidence="1">Uncharacterized protein</fullName>
    </submittedName>
</protein>
<sequence>MKKKTKRLLEQLGHNDVRKALKHMMRMRSALRVIHIWADHEDGDLLSLTPQHVIDTCLRGLVVKK</sequence>
<name>A0A6J5PKY7_9CAUD</name>
<evidence type="ECO:0000313" key="1">
    <source>
        <dbReference type="EMBL" id="CAB4172479.1"/>
    </source>
</evidence>
<accession>A0A6J5PKY7</accession>